<dbReference type="Pfam" id="PF19054">
    <property type="entry name" value="DUF5753"/>
    <property type="match status" value="1"/>
</dbReference>
<dbReference type="InterPro" id="IPR043917">
    <property type="entry name" value="DUF5753"/>
</dbReference>
<dbReference type="EMBL" id="JARWBG010000064">
    <property type="protein sequence ID" value="MDH2393371.1"/>
    <property type="molecule type" value="Genomic_DNA"/>
</dbReference>
<name>A0ABT6HXE6_9ACTN</name>
<dbReference type="InterPro" id="IPR001387">
    <property type="entry name" value="Cro/C1-type_HTH"/>
</dbReference>
<comment type="caution">
    <text evidence="2">The sequence shown here is derived from an EMBL/GenBank/DDBJ whole genome shotgun (WGS) entry which is preliminary data.</text>
</comment>
<reference evidence="2 3" key="1">
    <citation type="submission" date="2023-04" db="EMBL/GenBank/DDBJ databases">
        <title>Streptomyces chengmaiensis sp. nov. isolated from the stem of mangrove plant in Hainan.</title>
        <authorList>
            <person name="Huang X."/>
            <person name="Zhou S."/>
            <person name="Chu X."/>
            <person name="Xie Y."/>
            <person name="Lin Y."/>
        </authorList>
    </citation>
    <scope>NUCLEOTIDE SEQUENCE [LARGE SCALE GENOMIC DNA]</scope>
    <source>
        <strain evidence="2 3">HNM0663</strain>
    </source>
</reference>
<organism evidence="2 3">
    <name type="scientific">Streptomyces chengmaiensis</name>
    <dbReference type="NCBI Taxonomy" id="3040919"/>
    <lineage>
        <taxon>Bacteria</taxon>
        <taxon>Bacillati</taxon>
        <taxon>Actinomycetota</taxon>
        <taxon>Actinomycetes</taxon>
        <taxon>Kitasatosporales</taxon>
        <taxon>Streptomycetaceae</taxon>
        <taxon>Streptomyces</taxon>
    </lineage>
</organism>
<gene>
    <name evidence="2" type="ORF">QCN29_32325</name>
</gene>
<dbReference type="RefSeq" id="WP_279932617.1">
    <property type="nucleotide sequence ID" value="NZ_JARWBG010000064.1"/>
</dbReference>
<dbReference type="CDD" id="cd00093">
    <property type="entry name" value="HTH_XRE"/>
    <property type="match status" value="1"/>
</dbReference>
<sequence length="285" mass="32216">MPVEPTPRRRRLGAELRRIREALGWTQEEAARRLGYQSLSTVSKIEKGVQGLKIQQLPHFFEVYQIDDPALRDELRNLVRRAGEADWWQRYEGVVDDPLGDYLSLVESASSLFVFNPVAIHGLLQTPEYARAVTEGSRAWKTPEDIDRFVAMRQEHQKNMLERDPALKIWAVLPEGLLRQEVGGKAVMRAQIEHLIGLARTDPNITIQVLPYRAGAHAGMDGHFMLMSFPTGRDLVCIESIRALLHLNEPDTVEVYRTTSDMLKSDALSQKASVPLLTTIAKDLA</sequence>
<dbReference type="SUPFAM" id="SSF47413">
    <property type="entry name" value="lambda repressor-like DNA-binding domains"/>
    <property type="match status" value="1"/>
</dbReference>
<evidence type="ECO:0000313" key="3">
    <source>
        <dbReference type="Proteomes" id="UP001223144"/>
    </source>
</evidence>
<dbReference type="Pfam" id="PF13560">
    <property type="entry name" value="HTH_31"/>
    <property type="match status" value="1"/>
</dbReference>
<dbReference type="Proteomes" id="UP001223144">
    <property type="component" value="Unassembled WGS sequence"/>
</dbReference>
<dbReference type="SMART" id="SM00530">
    <property type="entry name" value="HTH_XRE"/>
    <property type="match status" value="1"/>
</dbReference>
<accession>A0ABT6HXE6</accession>
<protein>
    <submittedName>
        <fullName evidence="2">Helix-turn-helix transcriptional regulator</fullName>
    </submittedName>
</protein>
<proteinExistence type="predicted"/>
<dbReference type="Gene3D" id="1.10.260.40">
    <property type="entry name" value="lambda repressor-like DNA-binding domains"/>
    <property type="match status" value="1"/>
</dbReference>
<evidence type="ECO:0000313" key="2">
    <source>
        <dbReference type="EMBL" id="MDH2393371.1"/>
    </source>
</evidence>
<dbReference type="PROSITE" id="PS50943">
    <property type="entry name" value="HTH_CROC1"/>
    <property type="match status" value="1"/>
</dbReference>
<keyword evidence="3" id="KW-1185">Reference proteome</keyword>
<evidence type="ECO:0000259" key="1">
    <source>
        <dbReference type="PROSITE" id="PS50943"/>
    </source>
</evidence>
<feature type="domain" description="HTH cro/C1-type" evidence="1">
    <location>
        <begin position="16"/>
        <end position="71"/>
    </location>
</feature>
<dbReference type="InterPro" id="IPR010982">
    <property type="entry name" value="Lambda_DNA-bd_dom_sf"/>
</dbReference>